<accession>A0A178UYG9</accession>
<sequence length="523" mass="59115">MSGIVHHDCPNSGNPYHECHDQCFKRISSGDVPKKEKKRFGFGKPACSKETPLTSRVRVIAGNRSPLPSYYGKRMDESDESPSFSSSDDSFNANLPTPRSTLHGNETAPGINWLPMSPSFAVYCKKDCFSSRIDHREGEAPILDEMPSKTRLKTPLSPDTRPRKSEHRTRNQGPRSKTPEPRGSYLEPPRSRIPQTQPVPHRSLESAGLKSPQKGETRPHIPQTQPTSFNIGGNYHYAAQASKYHANKADSVYTKYKDKCVILYPEILLSPQENLTSRSITVLMLPQKSRTPLDKQSKEQLQLPVECHSFTPSEIECMKALKIYETGEEMKSMISESYVSVGSYKVRASVSSTLQKILDKHGDIASGSKLQSLRTKSYSLETLAAVVLELQSTPLKKLKQARVLEMLSVVIDAESVKIRAGWLREILNEILEAAHHYDGHETTVVEKEGRERDMLLEREEMEKIQKEVRLKEKEAKDFRKGVMEMAGRLGELEMKRARLEKRLAFLSSKVEKFEGESLLENVF</sequence>
<feature type="compositionally biased region" description="Low complexity" evidence="2">
    <location>
        <begin position="81"/>
        <end position="91"/>
    </location>
</feature>
<dbReference type="Pfam" id="PF05278">
    <property type="entry name" value="PEARLI-4"/>
    <property type="match status" value="1"/>
</dbReference>
<feature type="region of interest" description="Disordered" evidence="2">
    <location>
        <begin position="139"/>
        <end position="229"/>
    </location>
</feature>
<dbReference type="PANTHER" id="PTHR35358:SF13">
    <property type="entry name" value="PEARLI 4 PROTEIN-RELATED"/>
    <property type="match status" value="1"/>
</dbReference>
<dbReference type="Proteomes" id="UP000078284">
    <property type="component" value="Chromosome 4"/>
</dbReference>
<dbReference type="InterPro" id="IPR007942">
    <property type="entry name" value="PLipase-like"/>
</dbReference>
<proteinExistence type="predicted"/>
<feature type="region of interest" description="Disordered" evidence="2">
    <location>
        <begin position="64"/>
        <end position="106"/>
    </location>
</feature>
<gene>
    <name evidence="3" type="ordered locus">AXX17_At4g43900</name>
</gene>
<evidence type="ECO:0000313" key="4">
    <source>
        <dbReference type="Proteomes" id="UP000078284"/>
    </source>
</evidence>
<protein>
    <recommendedName>
        <fullName evidence="5">Phospholipase-like protein (PEARLI 4) family protein</fullName>
    </recommendedName>
</protein>
<comment type="caution">
    <text evidence="3">The sequence shown here is derived from an EMBL/GenBank/DDBJ whole genome shotgun (WGS) entry which is preliminary data.</text>
</comment>
<evidence type="ECO:0000256" key="1">
    <source>
        <dbReference type="SAM" id="Coils"/>
    </source>
</evidence>
<feature type="coiled-coil region" evidence="1">
    <location>
        <begin position="454"/>
        <end position="516"/>
    </location>
</feature>
<dbReference type="PANTHER" id="PTHR35358">
    <property type="entry name" value="OS06G0711100 PROTEIN"/>
    <property type="match status" value="1"/>
</dbReference>
<name>A0A178UYG9_ARATH</name>
<evidence type="ECO:0008006" key="5">
    <source>
        <dbReference type="Google" id="ProtNLM"/>
    </source>
</evidence>
<reference evidence="4" key="1">
    <citation type="journal article" date="2016" name="Proc. Natl. Acad. Sci. U.S.A.">
        <title>Chromosome-level assembly of Arabidopsis thaliana Ler reveals the extent of translocation and inversion polymorphisms.</title>
        <authorList>
            <person name="Zapata L."/>
            <person name="Ding J."/>
            <person name="Willing E.M."/>
            <person name="Hartwig B."/>
            <person name="Bezdan D."/>
            <person name="Jiao W.B."/>
            <person name="Patel V."/>
            <person name="Velikkakam James G."/>
            <person name="Koornneef M."/>
            <person name="Ossowski S."/>
            <person name="Schneeberger K."/>
        </authorList>
    </citation>
    <scope>NUCLEOTIDE SEQUENCE [LARGE SCALE GENOMIC DNA]</scope>
    <source>
        <strain evidence="4">cv. Landsberg erecta</strain>
    </source>
</reference>
<feature type="compositionally biased region" description="Polar residues" evidence="2">
    <location>
        <begin position="92"/>
        <end position="104"/>
    </location>
</feature>
<dbReference type="EMBL" id="LUHQ01000004">
    <property type="protein sequence ID" value="OAO98948.1"/>
    <property type="molecule type" value="Genomic_DNA"/>
</dbReference>
<dbReference type="ExpressionAtlas" id="A0A178UYG9">
    <property type="expression patterns" value="baseline and differential"/>
</dbReference>
<evidence type="ECO:0000256" key="2">
    <source>
        <dbReference type="SAM" id="MobiDB-lite"/>
    </source>
</evidence>
<organism evidence="3 4">
    <name type="scientific">Arabidopsis thaliana</name>
    <name type="common">Mouse-ear cress</name>
    <dbReference type="NCBI Taxonomy" id="3702"/>
    <lineage>
        <taxon>Eukaryota</taxon>
        <taxon>Viridiplantae</taxon>
        <taxon>Streptophyta</taxon>
        <taxon>Embryophyta</taxon>
        <taxon>Tracheophyta</taxon>
        <taxon>Spermatophyta</taxon>
        <taxon>Magnoliopsida</taxon>
        <taxon>eudicotyledons</taxon>
        <taxon>Gunneridae</taxon>
        <taxon>Pentapetalae</taxon>
        <taxon>rosids</taxon>
        <taxon>malvids</taxon>
        <taxon>Brassicales</taxon>
        <taxon>Brassicaceae</taxon>
        <taxon>Camelineae</taxon>
        <taxon>Arabidopsis</taxon>
    </lineage>
</organism>
<evidence type="ECO:0000313" key="3">
    <source>
        <dbReference type="EMBL" id="OAO98948.1"/>
    </source>
</evidence>
<dbReference type="AlphaFoldDB" id="A0A178UYG9"/>
<keyword evidence="1" id="KW-0175">Coiled coil</keyword>